<dbReference type="InterPro" id="IPR003437">
    <property type="entry name" value="GcvP"/>
</dbReference>
<dbReference type="Pfam" id="PF21478">
    <property type="entry name" value="GcvP2_C"/>
    <property type="match status" value="1"/>
</dbReference>
<evidence type="ECO:0000259" key="8">
    <source>
        <dbReference type="Pfam" id="PF02347"/>
    </source>
</evidence>
<feature type="region of interest" description="Disordered" evidence="7">
    <location>
        <begin position="33"/>
        <end position="55"/>
    </location>
</feature>
<keyword evidence="4 6" id="KW-0560">Oxidoreductase</keyword>
<protein>
    <recommendedName>
        <fullName evidence="6">Glycine cleavage system P protein</fullName>
        <ecNumber evidence="6">1.4.4.2</ecNumber>
    </recommendedName>
</protein>
<dbReference type="InterPro" id="IPR015421">
    <property type="entry name" value="PyrdxlP-dep_Trfase_major"/>
</dbReference>
<dbReference type="SUPFAM" id="SSF53383">
    <property type="entry name" value="PLP-dependent transferases"/>
    <property type="match status" value="2"/>
</dbReference>
<dbReference type="InterPro" id="IPR015422">
    <property type="entry name" value="PyrdxlP-dep_Trfase_small"/>
</dbReference>
<feature type="domain" description="Glycine cleavage system P-protein N-terminal" evidence="8">
    <location>
        <begin position="101"/>
        <end position="524"/>
    </location>
</feature>
<dbReference type="Gene3D" id="3.90.1150.10">
    <property type="entry name" value="Aspartate Aminotransferase, domain 1"/>
    <property type="match status" value="2"/>
</dbReference>
<dbReference type="InterPro" id="IPR020581">
    <property type="entry name" value="GDC_P"/>
</dbReference>
<gene>
    <name evidence="11" type="primary">LOC106466722</name>
</gene>
<comment type="subcellular location">
    <subcellularLocation>
        <location evidence="6">Mitochondrion</location>
    </subcellularLocation>
</comment>
<dbReference type="Proteomes" id="UP000694941">
    <property type="component" value="Unplaced"/>
</dbReference>
<accession>A0ABM1T3R0</accession>
<dbReference type="Pfam" id="PF02347">
    <property type="entry name" value="GDC-P"/>
    <property type="match status" value="1"/>
</dbReference>
<keyword evidence="3 6" id="KW-0663">Pyridoxal phosphate</keyword>
<keyword evidence="10" id="KW-1185">Reference proteome</keyword>
<evidence type="ECO:0000256" key="7">
    <source>
        <dbReference type="SAM" id="MobiDB-lite"/>
    </source>
</evidence>
<proteinExistence type="inferred from homology"/>
<evidence type="ECO:0000313" key="11">
    <source>
        <dbReference type="RefSeq" id="XP_022250516.1"/>
    </source>
</evidence>
<dbReference type="PANTHER" id="PTHR11773">
    <property type="entry name" value="GLYCINE DEHYDROGENASE, DECARBOXYLATING"/>
    <property type="match status" value="1"/>
</dbReference>
<dbReference type="PANTHER" id="PTHR11773:SF1">
    <property type="entry name" value="GLYCINE DEHYDROGENASE (DECARBOXYLATING), MITOCHONDRIAL"/>
    <property type="match status" value="1"/>
</dbReference>
<dbReference type="RefSeq" id="XP_022250516.1">
    <property type="nucleotide sequence ID" value="XM_022394808.1"/>
</dbReference>
<comment type="subunit">
    <text evidence="6">The glycine cleavage system is composed of four proteins: P, T, L and H.</text>
</comment>
<reference evidence="11" key="1">
    <citation type="submission" date="2025-08" db="UniProtKB">
        <authorList>
            <consortium name="RefSeq"/>
        </authorList>
    </citation>
    <scope>IDENTIFICATION</scope>
    <source>
        <tissue evidence="11">Muscle</tissue>
    </source>
</reference>
<name>A0ABM1T3R0_LIMPO</name>
<dbReference type="Gene3D" id="3.40.640.10">
    <property type="entry name" value="Type I PLP-dependent aspartate aminotransferase-like (Major domain)"/>
    <property type="match status" value="2"/>
</dbReference>
<evidence type="ECO:0000313" key="10">
    <source>
        <dbReference type="Proteomes" id="UP000694941"/>
    </source>
</evidence>
<evidence type="ECO:0000259" key="9">
    <source>
        <dbReference type="Pfam" id="PF21478"/>
    </source>
</evidence>
<sequence length="989" mass="110672">MLSLVRLRLVKYVLQTSGKYGFFRNKLRSVSPKSQNNHLSVAGKHSNTKNRPSDTGKLRDCVVINRCSTSTTSIDLTRSVFTASAESKSKILIPDHDEFSKRHIGPRDTDKKEMLEVVGVKNVEELIEKTVPSSILHRKLLNMDHPLGEQDLLKKIKSIAQKNKIWRSYIGMGYNSCKVPHTILRNILENPGWYTQYTPYQAEIAQGRLESLLNYQTMIADLTGLDIANASLLDEGTAAAEAMGVCYRQTKRNKFYCSEKVHPQTLAVVQTRASALGVEVLVGDLNAMNYSQKDVMGVLFQYPDTEGAINDFSELVHKCHEYGTLVVCACDLLALTIIKPPGEFGVDIAVGTSQRFGVPLNYGGPHAGFFAVQASLTRIIPGRMVGVSRDASGDKAYRLALQTREQHIRRDKATSNICTAQALLANMSAMYAVYHGPDGLRAIANQVHNATLWLAKGIREAGHAMENSVVFDTLKVMPCVSQGEIRKRAHELEINLRYYGDGSVGVSLDETVKEKDMNDLLQLFGVKKKVEEIVNFSTEKFEESIYGTPFERTSKYLIHPVFNMYHSETALVRYMKMLENKDISLVHSMIPLGSCTMKLNGTTEMMPCSWQEFTDIHPFVPKEQAEGYKQLFEELERDLCEITGFDNISFQPNSGAQGEYAGLRAVKSYLKAIGQQQRDVCLIPVSAHGTNPASAHMAGMIVEPVRLNKDGSIDVDHLKTRLIANKDKVACLMITYPSTNGIFEEGISKAHLSPFLPSHPVVDPLYGLGQNLKPFGVVSASPWGSSAILPISWAYIKMMGPSGLRHATEIAILNANYMSRKLEKYYQILYRGTNGMVAHEFIIDVREFKKTTNVEAMDIAKRLQDFGFHAPTVSWPVPGSLMVEPTESEDKRELDRFCEALIVIREEIKDIEEGRMDKKINPLKMAPHPQKDVYSDTWNRPYSRQKAAFPAKFISPECKVWPTVSRVDDIYGDKNLFCTCPPMEAYGSE</sequence>
<feature type="domain" description="Glycine dehydrogenase C-terminal" evidence="9">
    <location>
        <begin position="807"/>
        <end position="928"/>
    </location>
</feature>
<evidence type="ECO:0000256" key="1">
    <source>
        <dbReference type="ARBA" id="ARBA00001933"/>
    </source>
</evidence>
<dbReference type="InterPro" id="IPR015424">
    <property type="entry name" value="PyrdxlP-dep_Trfase"/>
</dbReference>
<evidence type="ECO:0000256" key="2">
    <source>
        <dbReference type="ARBA" id="ARBA00010756"/>
    </source>
</evidence>
<evidence type="ECO:0000256" key="6">
    <source>
        <dbReference type="RuleBase" id="RU364056"/>
    </source>
</evidence>
<comment type="function">
    <text evidence="6">The glycine cleavage system catalyzes the degradation of glycine.</text>
</comment>
<dbReference type="GeneID" id="106466722"/>
<dbReference type="CDD" id="cd00613">
    <property type="entry name" value="GDC-P"/>
    <property type="match status" value="1"/>
</dbReference>
<evidence type="ECO:0000256" key="3">
    <source>
        <dbReference type="ARBA" id="ARBA00022898"/>
    </source>
</evidence>
<keyword evidence="6" id="KW-0809">Transit peptide</keyword>
<keyword evidence="6" id="KW-0496">Mitochondrion</keyword>
<dbReference type="InterPro" id="IPR049316">
    <property type="entry name" value="GDC-P_C"/>
</dbReference>
<dbReference type="NCBIfam" id="TIGR00461">
    <property type="entry name" value="gcvP"/>
    <property type="match status" value="1"/>
</dbReference>
<comment type="catalytic activity">
    <reaction evidence="5 6">
        <text>N(6)-[(R)-lipoyl]-L-lysyl-[glycine-cleavage complex H protein] + glycine + H(+) = N(6)-[(R)-S(8)-aminomethyldihydrolipoyl]-L-lysyl-[glycine-cleavage complex H protein] + CO2</text>
        <dbReference type="Rhea" id="RHEA:24304"/>
        <dbReference type="Rhea" id="RHEA-COMP:10494"/>
        <dbReference type="Rhea" id="RHEA-COMP:10495"/>
        <dbReference type="ChEBI" id="CHEBI:15378"/>
        <dbReference type="ChEBI" id="CHEBI:16526"/>
        <dbReference type="ChEBI" id="CHEBI:57305"/>
        <dbReference type="ChEBI" id="CHEBI:83099"/>
        <dbReference type="ChEBI" id="CHEBI:83143"/>
        <dbReference type="EC" id="1.4.4.2"/>
    </reaction>
</comment>
<organism evidence="10 11">
    <name type="scientific">Limulus polyphemus</name>
    <name type="common">Atlantic horseshoe crab</name>
    <dbReference type="NCBI Taxonomy" id="6850"/>
    <lineage>
        <taxon>Eukaryota</taxon>
        <taxon>Metazoa</taxon>
        <taxon>Ecdysozoa</taxon>
        <taxon>Arthropoda</taxon>
        <taxon>Chelicerata</taxon>
        <taxon>Merostomata</taxon>
        <taxon>Xiphosura</taxon>
        <taxon>Limulidae</taxon>
        <taxon>Limulus</taxon>
    </lineage>
</organism>
<evidence type="ECO:0000256" key="5">
    <source>
        <dbReference type="ARBA" id="ARBA00049026"/>
    </source>
</evidence>
<dbReference type="InterPro" id="IPR049315">
    <property type="entry name" value="GDC-P_N"/>
</dbReference>
<comment type="cofactor">
    <cofactor evidence="1 6">
        <name>pyridoxal 5'-phosphate</name>
        <dbReference type="ChEBI" id="CHEBI:597326"/>
    </cofactor>
</comment>
<comment type="similarity">
    <text evidence="2 6">Belongs to the GcvP family.</text>
</comment>
<evidence type="ECO:0000256" key="4">
    <source>
        <dbReference type="ARBA" id="ARBA00023002"/>
    </source>
</evidence>
<dbReference type="EC" id="1.4.4.2" evidence="6"/>